<dbReference type="Proteomes" id="UP000000366">
    <property type="component" value="Chromosome"/>
</dbReference>
<name>A2SI77_METPP</name>
<evidence type="ECO:0000256" key="1">
    <source>
        <dbReference type="SAM" id="Coils"/>
    </source>
</evidence>
<evidence type="ECO:0008006" key="4">
    <source>
        <dbReference type="Google" id="ProtNLM"/>
    </source>
</evidence>
<feature type="coiled-coil region" evidence="1">
    <location>
        <begin position="4"/>
        <end position="59"/>
    </location>
</feature>
<proteinExistence type="predicted"/>
<dbReference type="AlphaFoldDB" id="A2SI77"/>
<protein>
    <recommendedName>
        <fullName evidence="4">DUF904 domain-containing protein</fullName>
    </recommendedName>
</protein>
<evidence type="ECO:0000313" key="2">
    <source>
        <dbReference type="EMBL" id="ABM95266.1"/>
    </source>
</evidence>
<dbReference type="EMBL" id="CP000555">
    <property type="protein sequence ID" value="ABM95266.1"/>
    <property type="molecule type" value="Genomic_DNA"/>
</dbReference>
<sequence length="78" mass="8654">MATIEELAERVERLLLRHQELQRTHALTLEQLAGVNAERDSLRSRLAAARQRVEALLDRLPASEPVAEAGPETGKTAE</sequence>
<dbReference type="RefSeq" id="WP_011829903.1">
    <property type="nucleotide sequence ID" value="NC_008825.1"/>
</dbReference>
<dbReference type="STRING" id="420662.Mpe_A2310"/>
<keyword evidence="1" id="KW-0175">Coiled coil</keyword>
<accession>A2SI77</accession>
<keyword evidence="3" id="KW-1185">Reference proteome</keyword>
<dbReference type="HOGENOM" id="CLU_193891_0_0_4"/>
<evidence type="ECO:0000313" key="3">
    <source>
        <dbReference type="Proteomes" id="UP000000366"/>
    </source>
</evidence>
<organism evidence="2 3">
    <name type="scientific">Methylibium petroleiphilum (strain ATCC BAA-1232 / LMG 22953 / PM1)</name>
    <dbReference type="NCBI Taxonomy" id="420662"/>
    <lineage>
        <taxon>Bacteria</taxon>
        <taxon>Pseudomonadati</taxon>
        <taxon>Pseudomonadota</taxon>
        <taxon>Betaproteobacteria</taxon>
        <taxon>Burkholderiales</taxon>
        <taxon>Sphaerotilaceae</taxon>
        <taxon>Methylibium</taxon>
    </lineage>
</organism>
<gene>
    <name evidence="2" type="ordered locus">Mpe_A2310</name>
</gene>
<reference evidence="2 3" key="1">
    <citation type="journal article" date="2007" name="J. Bacteriol.">
        <title>Whole-genome analysis of the methyl tert-butyl ether-degrading beta-proteobacterium Methylibium petroleiphilum PM1.</title>
        <authorList>
            <person name="Kane S.R."/>
            <person name="Chakicherla A.Y."/>
            <person name="Chain P.S.G."/>
            <person name="Schmidt R."/>
            <person name="Shin M.W."/>
            <person name="Legler T.C."/>
            <person name="Scow K.M."/>
            <person name="Larimer F.W."/>
            <person name="Lucas S.M."/>
            <person name="Richardson P.M."/>
            <person name="Hristova K.R."/>
        </authorList>
    </citation>
    <scope>NUCLEOTIDE SEQUENCE [LARGE SCALE GENOMIC DNA]</scope>
    <source>
        <strain evidence="3">ATCC BAA-1232 / LMG 22953 / PM1</strain>
    </source>
</reference>
<dbReference type="eggNOG" id="ENOG5032YFT">
    <property type="taxonomic scope" value="Bacteria"/>
</dbReference>
<dbReference type="KEGG" id="mpt:Mpe_A2310"/>